<dbReference type="GO" id="GO:0071555">
    <property type="term" value="P:cell wall organization"/>
    <property type="evidence" value="ECO:0007669"/>
    <property type="project" value="UniProtKB-KW"/>
</dbReference>
<dbReference type="PANTHER" id="PTHR21071:SF4">
    <property type="entry name" value="UDP-N-ACETYLENOLPYRUVOYLGLUCOSAMINE REDUCTASE"/>
    <property type="match status" value="1"/>
</dbReference>
<gene>
    <name evidence="19 21" type="primary">murB</name>
    <name evidence="21" type="ORF">H9894_09540</name>
</gene>
<evidence type="ECO:0000256" key="6">
    <source>
        <dbReference type="ARBA" id="ARBA00015188"/>
    </source>
</evidence>
<dbReference type="InterPro" id="IPR011601">
    <property type="entry name" value="MurB_C"/>
</dbReference>
<dbReference type="Gene3D" id="3.90.78.10">
    <property type="entry name" value="UDP-N-acetylenolpyruvoylglucosamine reductase, C-terminal domain"/>
    <property type="match status" value="1"/>
</dbReference>
<evidence type="ECO:0000313" key="21">
    <source>
        <dbReference type="EMBL" id="HIW01409.1"/>
    </source>
</evidence>
<feature type="active site" description="Proton donor" evidence="19">
    <location>
        <position position="216"/>
    </location>
</feature>
<accession>A0A9D1PZ74</accession>
<keyword evidence="15 19" id="KW-0131">Cell cycle</keyword>
<comment type="similarity">
    <text evidence="19">Belongs to the MurB family.</text>
</comment>
<dbReference type="GO" id="GO:0008360">
    <property type="term" value="P:regulation of cell shape"/>
    <property type="evidence" value="ECO:0007669"/>
    <property type="project" value="UniProtKB-KW"/>
</dbReference>
<keyword evidence="12 19" id="KW-0133">Cell shape</keyword>
<dbReference type="InterPro" id="IPR006094">
    <property type="entry name" value="Oxid_FAD_bind_N"/>
</dbReference>
<dbReference type="InterPro" id="IPR016167">
    <property type="entry name" value="FAD-bd_PCMH_sub1"/>
</dbReference>
<evidence type="ECO:0000256" key="18">
    <source>
        <dbReference type="ARBA" id="ARBA00048914"/>
    </source>
</evidence>
<comment type="subcellular location">
    <subcellularLocation>
        <location evidence="3 19">Cytoplasm</location>
    </subcellularLocation>
</comment>
<dbReference type="InterPro" id="IPR003170">
    <property type="entry name" value="MurB"/>
</dbReference>
<dbReference type="Gene3D" id="3.30.43.10">
    <property type="entry name" value="Uridine Diphospho-n-acetylenolpyruvylglucosamine Reductase, domain 2"/>
    <property type="match status" value="1"/>
</dbReference>
<keyword evidence="14 19" id="KW-0560">Oxidoreductase</keyword>
<evidence type="ECO:0000256" key="14">
    <source>
        <dbReference type="ARBA" id="ARBA00023002"/>
    </source>
</evidence>
<evidence type="ECO:0000256" key="19">
    <source>
        <dbReference type="HAMAP-Rule" id="MF_00037"/>
    </source>
</evidence>
<name>A0A9D1PZ74_9BACT</name>
<dbReference type="GO" id="GO:0071949">
    <property type="term" value="F:FAD binding"/>
    <property type="evidence" value="ECO:0007669"/>
    <property type="project" value="InterPro"/>
</dbReference>
<dbReference type="Pfam" id="PF02873">
    <property type="entry name" value="MurB_C"/>
    <property type="match status" value="1"/>
</dbReference>
<keyword evidence="8 19" id="KW-0132">Cell division</keyword>
<dbReference type="PROSITE" id="PS51387">
    <property type="entry name" value="FAD_PCMH"/>
    <property type="match status" value="1"/>
</dbReference>
<evidence type="ECO:0000256" key="2">
    <source>
        <dbReference type="ARBA" id="ARBA00003921"/>
    </source>
</evidence>
<evidence type="ECO:0000256" key="7">
    <source>
        <dbReference type="ARBA" id="ARBA00022490"/>
    </source>
</evidence>
<dbReference type="InterPro" id="IPR036318">
    <property type="entry name" value="FAD-bd_PCMH-like_sf"/>
</dbReference>
<evidence type="ECO:0000256" key="8">
    <source>
        <dbReference type="ARBA" id="ARBA00022618"/>
    </source>
</evidence>
<feature type="domain" description="FAD-binding PCMH-type" evidence="20">
    <location>
        <begin position="17"/>
        <end position="189"/>
    </location>
</feature>
<comment type="cofactor">
    <cofactor evidence="1 19">
        <name>FAD</name>
        <dbReference type="ChEBI" id="CHEBI:57692"/>
    </cofactor>
</comment>
<reference evidence="21" key="2">
    <citation type="submission" date="2021-04" db="EMBL/GenBank/DDBJ databases">
        <authorList>
            <person name="Gilroy R."/>
        </authorList>
    </citation>
    <scope>NUCLEOTIDE SEQUENCE</scope>
    <source>
        <strain evidence="21">ChiHecec2B26-446</strain>
    </source>
</reference>
<dbReference type="AlphaFoldDB" id="A0A9D1PZ74"/>
<reference evidence="21" key="1">
    <citation type="journal article" date="2021" name="PeerJ">
        <title>Extensive microbial diversity within the chicken gut microbiome revealed by metagenomics and culture.</title>
        <authorList>
            <person name="Gilroy R."/>
            <person name="Ravi A."/>
            <person name="Getino M."/>
            <person name="Pursley I."/>
            <person name="Horton D.L."/>
            <person name="Alikhan N.F."/>
            <person name="Baker D."/>
            <person name="Gharbi K."/>
            <person name="Hall N."/>
            <person name="Watson M."/>
            <person name="Adriaenssens E.M."/>
            <person name="Foster-Nyarko E."/>
            <person name="Jarju S."/>
            <person name="Secka A."/>
            <person name="Antonio M."/>
            <person name="Oren A."/>
            <person name="Chaudhuri R.R."/>
            <person name="La Ragione R."/>
            <person name="Hildebrand F."/>
            <person name="Pallen M.J."/>
        </authorList>
    </citation>
    <scope>NUCLEOTIDE SEQUENCE</scope>
    <source>
        <strain evidence="21">ChiHecec2B26-446</strain>
    </source>
</reference>
<evidence type="ECO:0000256" key="16">
    <source>
        <dbReference type="ARBA" id="ARBA00023316"/>
    </source>
</evidence>
<dbReference type="Gene3D" id="3.30.465.10">
    <property type="match status" value="1"/>
</dbReference>
<evidence type="ECO:0000256" key="9">
    <source>
        <dbReference type="ARBA" id="ARBA00022630"/>
    </source>
</evidence>
<comment type="caution">
    <text evidence="21">The sequence shown here is derived from an EMBL/GenBank/DDBJ whole genome shotgun (WGS) entry which is preliminary data.</text>
</comment>
<evidence type="ECO:0000256" key="17">
    <source>
        <dbReference type="ARBA" id="ARBA00031026"/>
    </source>
</evidence>
<dbReference type="EC" id="1.3.1.98" evidence="5 19"/>
<dbReference type="SUPFAM" id="SSF56194">
    <property type="entry name" value="Uridine diphospho-N-Acetylenolpyruvylglucosamine reductase, MurB, C-terminal domain"/>
    <property type="match status" value="1"/>
</dbReference>
<sequence length="296" mass="30920">MRTVLDCDLSARTTLGLGGVCAAEIVLEGRSELALIPGLVRKWGLPVFVLGAGSNILALDGRHDVLVLRPRLIGDPQIVTEDEAGVIVQVEAATPLPRLLAFCRREELTGLEGLAGIPGSLGGAIAMNAGSFGACIGDCLQSVDIWSAGRMEQVPVERCTLGYRTFVPPLASADGFFLVAGARLRLRRAEGVGRRIAETLALKKARQPVSARSAGCIFKNPPSGPSAGMLLDQAGFRGKTLGGVAFSGLHANFLVNTGSGTATEACSLVRAARDAVCERFGVLLSMEVKALPCPFL</sequence>
<protein>
    <recommendedName>
        <fullName evidence="6 19">UDP-N-acetylenolpyruvoylglucosamine reductase</fullName>
        <ecNumber evidence="5 19">1.3.1.98</ecNumber>
    </recommendedName>
    <alternativeName>
        <fullName evidence="17 19">UDP-N-acetylmuramate dehydrogenase</fullName>
    </alternativeName>
</protein>
<dbReference type="Proteomes" id="UP000886752">
    <property type="component" value="Unassembled WGS sequence"/>
</dbReference>
<dbReference type="Pfam" id="PF01565">
    <property type="entry name" value="FAD_binding_4"/>
    <property type="match status" value="1"/>
</dbReference>
<organism evidence="21 22">
    <name type="scientific">Candidatus Desulfovibrio intestinipullorum</name>
    <dbReference type="NCBI Taxonomy" id="2838536"/>
    <lineage>
        <taxon>Bacteria</taxon>
        <taxon>Pseudomonadati</taxon>
        <taxon>Thermodesulfobacteriota</taxon>
        <taxon>Desulfovibrionia</taxon>
        <taxon>Desulfovibrionales</taxon>
        <taxon>Desulfovibrionaceae</taxon>
        <taxon>Desulfovibrio</taxon>
    </lineage>
</organism>
<feature type="active site" evidence="19">
    <location>
        <position position="287"/>
    </location>
</feature>
<evidence type="ECO:0000256" key="12">
    <source>
        <dbReference type="ARBA" id="ARBA00022960"/>
    </source>
</evidence>
<evidence type="ECO:0000256" key="15">
    <source>
        <dbReference type="ARBA" id="ARBA00023306"/>
    </source>
</evidence>
<evidence type="ECO:0000259" key="20">
    <source>
        <dbReference type="PROSITE" id="PS51387"/>
    </source>
</evidence>
<evidence type="ECO:0000256" key="1">
    <source>
        <dbReference type="ARBA" id="ARBA00001974"/>
    </source>
</evidence>
<comment type="function">
    <text evidence="2 19">Cell wall formation.</text>
</comment>
<dbReference type="InterPro" id="IPR016166">
    <property type="entry name" value="FAD-bd_PCMH"/>
</dbReference>
<dbReference type="PANTHER" id="PTHR21071">
    <property type="entry name" value="UDP-N-ACETYLENOLPYRUVOYLGLUCOSAMINE REDUCTASE"/>
    <property type="match status" value="1"/>
</dbReference>
<evidence type="ECO:0000256" key="10">
    <source>
        <dbReference type="ARBA" id="ARBA00022827"/>
    </source>
</evidence>
<keyword evidence="9 19" id="KW-0285">Flavoprotein</keyword>
<dbReference type="GO" id="GO:0051301">
    <property type="term" value="P:cell division"/>
    <property type="evidence" value="ECO:0007669"/>
    <property type="project" value="UniProtKB-KW"/>
</dbReference>
<dbReference type="HAMAP" id="MF_00037">
    <property type="entry name" value="MurB"/>
    <property type="match status" value="1"/>
</dbReference>
<comment type="catalytic activity">
    <reaction evidence="18 19">
        <text>UDP-N-acetyl-alpha-D-muramate + NADP(+) = UDP-N-acetyl-3-O-(1-carboxyvinyl)-alpha-D-glucosamine + NADPH + H(+)</text>
        <dbReference type="Rhea" id="RHEA:12248"/>
        <dbReference type="ChEBI" id="CHEBI:15378"/>
        <dbReference type="ChEBI" id="CHEBI:57783"/>
        <dbReference type="ChEBI" id="CHEBI:58349"/>
        <dbReference type="ChEBI" id="CHEBI:68483"/>
        <dbReference type="ChEBI" id="CHEBI:70757"/>
        <dbReference type="EC" id="1.3.1.98"/>
    </reaction>
</comment>
<dbReference type="GO" id="GO:0009252">
    <property type="term" value="P:peptidoglycan biosynthetic process"/>
    <property type="evidence" value="ECO:0007669"/>
    <property type="project" value="UniProtKB-UniRule"/>
</dbReference>
<dbReference type="SUPFAM" id="SSF56176">
    <property type="entry name" value="FAD-binding/transporter-associated domain-like"/>
    <property type="match status" value="1"/>
</dbReference>
<keyword evidence="11 19" id="KW-0521">NADP</keyword>
<evidence type="ECO:0000256" key="5">
    <source>
        <dbReference type="ARBA" id="ARBA00012518"/>
    </source>
</evidence>
<evidence type="ECO:0000256" key="3">
    <source>
        <dbReference type="ARBA" id="ARBA00004496"/>
    </source>
</evidence>
<evidence type="ECO:0000256" key="11">
    <source>
        <dbReference type="ARBA" id="ARBA00022857"/>
    </source>
</evidence>
<dbReference type="InterPro" id="IPR036635">
    <property type="entry name" value="MurB_C_sf"/>
</dbReference>
<keyword evidence="10 19" id="KW-0274">FAD</keyword>
<keyword evidence="13 19" id="KW-0573">Peptidoglycan synthesis</keyword>
<evidence type="ECO:0000256" key="4">
    <source>
        <dbReference type="ARBA" id="ARBA00004752"/>
    </source>
</evidence>
<dbReference type="NCBIfam" id="TIGR00179">
    <property type="entry name" value="murB"/>
    <property type="match status" value="1"/>
</dbReference>
<dbReference type="GO" id="GO:0008762">
    <property type="term" value="F:UDP-N-acetylmuramate dehydrogenase activity"/>
    <property type="evidence" value="ECO:0007669"/>
    <property type="project" value="UniProtKB-UniRule"/>
</dbReference>
<dbReference type="InterPro" id="IPR016169">
    <property type="entry name" value="FAD-bd_PCMH_sub2"/>
</dbReference>
<dbReference type="GO" id="GO:0005829">
    <property type="term" value="C:cytosol"/>
    <property type="evidence" value="ECO:0007669"/>
    <property type="project" value="TreeGrafter"/>
</dbReference>
<keyword evidence="16 19" id="KW-0961">Cell wall biogenesis/degradation</keyword>
<evidence type="ECO:0000256" key="13">
    <source>
        <dbReference type="ARBA" id="ARBA00022984"/>
    </source>
</evidence>
<keyword evidence="7 19" id="KW-0963">Cytoplasm</keyword>
<evidence type="ECO:0000313" key="22">
    <source>
        <dbReference type="Proteomes" id="UP000886752"/>
    </source>
</evidence>
<feature type="active site" evidence="19">
    <location>
        <position position="164"/>
    </location>
</feature>
<proteinExistence type="inferred from homology"/>
<comment type="pathway">
    <text evidence="4 19">Cell wall biogenesis; peptidoglycan biosynthesis.</text>
</comment>
<dbReference type="EMBL" id="DXHV01000080">
    <property type="protein sequence ID" value="HIW01409.1"/>
    <property type="molecule type" value="Genomic_DNA"/>
</dbReference>